<feature type="domain" description="Acyl-CoA dehydrogenase/oxidase C-terminal" evidence="7">
    <location>
        <begin position="265"/>
        <end position="412"/>
    </location>
</feature>
<dbReference type="FunFam" id="1.20.140.10:FF:000001">
    <property type="entry name" value="Acyl-CoA dehydrogenase"/>
    <property type="match status" value="1"/>
</dbReference>
<dbReference type="InterPro" id="IPR006089">
    <property type="entry name" value="Acyl-CoA_DH_CS"/>
</dbReference>
<dbReference type="PANTHER" id="PTHR43884">
    <property type="entry name" value="ACYL-COA DEHYDROGENASE"/>
    <property type="match status" value="1"/>
</dbReference>
<dbReference type="InterPro" id="IPR046373">
    <property type="entry name" value="Acyl-CoA_Oxase/DH_mid-dom_sf"/>
</dbReference>
<evidence type="ECO:0000259" key="9">
    <source>
        <dbReference type="Pfam" id="PF02771"/>
    </source>
</evidence>
<dbReference type="Gene3D" id="1.20.140.10">
    <property type="entry name" value="Butyryl-CoA Dehydrogenase, subunit A, domain 3"/>
    <property type="match status" value="1"/>
</dbReference>
<feature type="domain" description="Acyl-CoA oxidase/dehydrogenase middle" evidence="8">
    <location>
        <begin position="149"/>
        <end position="249"/>
    </location>
</feature>
<keyword evidence="4 6" id="KW-0274">FAD</keyword>
<dbReference type="InterPro" id="IPR037069">
    <property type="entry name" value="AcylCoA_DH/ox_N_sf"/>
</dbReference>
<evidence type="ECO:0000256" key="6">
    <source>
        <dbReference type="RuleBase" id="RU362125"/>
    </source>
</evidence>
<evidence type="ECO:0000256" key="2">
    <source>
        <dbReference type="ARBA" id="ARBA00009347"/>
    </source>
</evidence>
<dbReference type="InterPro" id="IPR013786">
    <property type="entry name" value="AcylCoA_DH/ox_N"/>
</dbReference>
<comment type="similarity">
    <text evidence="2 6">Belongs to the acyl-CoA dehydrogenase family.</text>
</comment>
<dbReference type="EMBL" id="CP004387">
    <property type="protein sequence ID" value="AJD46778.1"/>
    <property type="molecule type" value="Genomic_DNA"/>
</dbReference>
<evidence type="ECO:0000313" key="10">
    <source>
        <dbReference type="EMBL" id="AJD46778.1"/>
    </source>
</evidence>
<dbReference type="InterPro" id="IPR009075">
    <property type="entry name" value="AcylCo_DH/oxidase_C"/>
</dbReference>
<keyword evidence="3 6" id="KW-0285">Flavoprotein</keyword>
<dbReference type="HOGENOM" id="CLU_018204_0_2_6"/>
<dbReference type="InterPro" id="IPR006091">
    <property type="entry name" value="Acyl-CoA_Oxase/DH_mid-dom"/>
</dbReference>
<dbReference type="InterPro" id="IPR009100">
    <property type="entry name" value="AcylCoA_DH/oxidase_NM_dom_sf"/>
</dbReference>
<reference evidence="10 11" key="1">
    <citation type="journal article" date="2012" name="J. Bacteriol.">
        <title>Genome sequence of an alkane-degrading bacterium, Alcanivorax pacificus type strain W11-5, isolated from deep sea sediment.</title>
        <authorList>
            <person name="Lai Q."/>
            <person name="Shao Z."/>
        </authorList>
    </citation>
    <scope>NUCLEOTIDE SEQUENCE [LARGE SCALE GENOMIC DNA]</scope>
    <source>
        <strain evidence="10 11">W11-5</strain>
    </source>
</reference>
<evidence type="ECO:0000256" key="3">
    <source>
        <dbReference type="ARBA" id="ARBA00022630"/>
    </source>
</evidence>
<keyword evidence="5 6" id="KW-0560">Oxidoreductase</keyword>
<dbReference type="InterPro" id="IPR036250">
    <property type="entry name" value="AcylCo_DH-like_C"/>
</dbReference>
<name>A0A0B4XJM9_9GAMM</name>
<dbReference type="Gene3D" id="1.10.540.10">
    <property type="entry name" value="Acyl-CoA dehydrogenase/oxidase, N-terminal domain"/>
    <property type="match status" value="1"/>
</dbReference>
<feature type="domain" description="Acyl-CoA dehydrogenase/oxidase N-terminal" evidence="9">
    <location>
        <begin position="13"/>
        <end position="53"/>
    </location>
</feature>
<proteinExistence type="inferred from homology"/>
<dbReference type="Gene3D" id="2.40.110.10">
    <property type="entry name" value="Butyryl-CoA Dehydrogenase, subunit A, domain 2"/>
    <property type="match status" value="1"/>
</dbReference>
<evidence type="ECO:0000313" key="11">
    <source>
        <dbReference type="Proteomes" id="UP000006764"/>
    </source>
</evidence>
<dbReference type="PROSITE" id="PS00072">
    <property type="entry name" value="ACYL_COA_DH_1"/>
    <property type="match status" value="1"/>
</dbReference>
<organism evidence="10 11">
    <name type="scientific">Isoalcanivorax pacificus W11-5</name>
    <dbReference type="NCBI Taxonomy" id="391936"/>
    <lineage>
        <taxon>Bacteria</taxon>
        <taxon>Pseudomonadati</taxon>
        <taxon>Pseudomonadota</taxon>
        <taxon>Gammaproteobacteria</taxon>
        <taxon>Oceanospirillales</taxon>
        <taxon>Alcanivoracaceae</taxon>
        <taxon>Isoalcanivorax</taxon>
    </lineage>
</organism>
<evidence type="ECO:0000259" key="8">
    <source>
        <dbReference type="Pfam" id="PF02770"/>
    </source>
</evidence>
<accession>A0A0B4XJM9</accession>
<dbReference type="KEGG" id="apac:S7S_01770"/>
<evidence type="ECO:0000256" key="5">
    <source>
        <dbReference type="ARBA" id="ARBA00023002"/>
    </source>
</evidence>
<dbReference type="RefSeq" id="WP_238582923.1">
    <property type="nucleotide sequence ID" value="NZ_CP004387.1"/>
</dbReference>
<dbReference type="STRING" id="391936.S7S_01770"/>
<dbReference type="GO" id="GO:0050660">
    <property type="term" value="F:flavin adenine dinucleotide binding"/>
    <property type="evidence" value="ECO:0007669"/>
    <property type="project" value="InterPro"/>
</dbReference>
<dbReference type="Proteomes" id="UP000006764">
    <property type="component" value="Chromosome"/>
</dbReference>
<comment type="cofactor">
    <cofactor evidence="1 6">
        <name>FAD</name>
        <dbReference type="ChEBI" id="CHEBI:57692"/>
    </cofactor>
</comment>
<evidence type="ECO:0000259" key="7">
    <source>
        <dbReference type="Pfam" id="PF00441"/>
    </source>
</evidence>
<keyword evidence="11" id="KW-1185">Reference proteome</keyword>
<dbReference type="Pfam" id="PF02770">
    <property type="entry name" value="Acyl-CoA_dh_M"/>
    <property type="match status" value="1"/>
</dbReference>
<gene>
    <name evidence="10" type="ORF">S7S_01770</name>
</gene>
<evidence type="ECO:0000256" key="4">
    <source>
        <dbReference type="ARBA" id="ARBA00022827"/>
    </source>
</evidence>
<dbReference type="AlphaFoldDB" id="A0A0B4XJM9"/>
<dbReference type="Pfam" id="PF02771">
    <property type="entry name" value="Acyl-CoA_dh_N"/>
    <property type="match status" value="1"/>
</dbReference>
<evidence type="ECO:0000256" key="1">
    <source>
        <dbReference type="ARBA" id="ARBA00001974"/>
    </source>
</evidence>
<dbReference type="SUPFAM" id="SSF56645">
    <property type="entry name" value="Acyl-CoA dehydrogenase NM domain-like"/>
    <property type="match status" value="1"/>
</dbReference>
<dbReference type="GO" id="GO:0003995">
    <property type="term" value="F:acyl-CoA dehydrogenase activity"/>
    <property type="evidence" value="ECO:0007669"/>
    <property type="project" value="InterPro"/>
</dbReference>
<dbReference type="PANTHER" id="PTHR43884:SF12">
    <property type="entry name" value="ISOVALERYL-COA DEHYDROGENASE, MITOCHONDRIAL-RELATED"/>
    <property type="match status" value="1"/>
</dbReference>
<protein>
    <submittedName>
        <fullName evidence="10">Acyl-CoA dehydrogenase</fullName>
    </submittedName>
</protein>
<dbReference type="Pfam" id="PF00441">
    <property type="entry name" value="Acyl-CoA_dh_1"/>
    <property type="match status" value="1"/>
</dbReference>
<dbReference type="SUPFAM" id="SSF47203">
    <property type="entry name" value="Acyl-CoA dehydrogenase C-terminal domain-like"/>
    <property type="match status" value="1"/>
</dbReference>
<sequence length="415" mass="45517">MPEQPEVAVIEWNEQQQMIQKMVRDFVEKEVVPHLDDIEYNGVPPYDILRKMIRTFGMDVLATQQFNKQIAREKAGEVTDKKAPNPEAAAEQAAMRMIPIIELCRHAQGLVTAMGVSMGLAGGAIMSKGSLAQKERWALPLLTLEKVGAWAISEPNAGSDAFGQMKTLARRDGQGGYIINGSKTWITNGPYADTIILICKLDEEGVAPAQRKIVSFILDAGMPGLTQSKPFKKMGIGSSPTGELFLSDVHAGPERLLGESEDGYGRAGAKGTFMQERAGVAAMALGMVERAQELSVQYARDRVQFGRAIGDNQLIQLKLAKMEVARMNLQNMVFRYIDLVAAGKQMTLAEASAMKLYAAQTAMEVTTEAVQIHGGYGYMRESRVEQLMRDAKILQIYAGTDEMQVVAIARDLLAR</sequence>